<protein>
    <submittedName>
        <fullName evidence="2">Purple acid phosphatase</fullName>
    </submittedName>
</protein>
<evidence type="ECO:0000313" key="1">
    <source>
        <dbReference type="Proteomes" id="UP000887579"/>
    </source>
</evidence>
<sequence length="494" mass="57822">MNLCFLKLVFSILLLFFASVFGEREFLPKNRKPHWKTENLNHGPFFGQPEQVHLSYGGDPTKQIVTWITFDDTVDSIVEYGIGRLDLSVRGNASLFIDGGKAKTTRLVHRAYLTGIKPGERYFYRVGSEYGWSSVFTFIGLQERPNGGYRFAVYGDMGNINARSLGKIQRLAQDGDFDMILHKDGTYGDVFMRQIEPAAAYVPYMTVVGNHEEKYNFTHFVNRYTMPDSDHNLFYRYFDIGKTHFIAFSTEFYFYLNYGTEQLKNQYEWLKKDLEIRVGINGSYALEKLFYKNGVDLEIFAHQHSFERLYPVYNRTIRVGINGSYALEKLFYKNGVDLEIFAHQHSFERLYPVYNQTVYNGTDNPYHNPPAPVHIVSGSAGCQENTETFVKNPHPWSAFRSSNYGFSRMQIFNDTHLYFEQTAAATNKIEDRFWLIKDSHKPYDIHDLKKLKKHGIHVPYNYVQQPIHRHKHHHHHHQQQLQHGQNQNDNAYEY</sequence>
<organism evidence="1 2">
    <name type="scientific">Panagrolaimus sp. ES5</name>
    <dbReference type="NCBI Taxonomy" id="591445"/>
    <lineage>
        <taxon>Eukaryota</taxon>
        <taxon>Metazoa</taxon>
        <taxon>Ecdysozoa</taxon>
        <taxon>Nematoda</taxon>
        <taxon>Chromadorea</taxon>
        <taxon>Rhabditida</taxon>
        <taxon>Tylenchina</taxon>
        <taxon>Panagrolaimomorpha</taxon>
        <taxon>Panagrolaimoidea</taxon>
        <taxon>Panagrolaimidae</taxon>
        <taxon>Panagrolaimus</taxon>
    </lineage>
</organism>
<evidence type="ECO:0000313" key="2">
    <source>
        <dbReference type="WBParaSite" id="ES5_v2.g20164.t1"/>
    </source>
</evidence>
<dbReference type="WBParaSite" id="ES5_v2.g20164.t1">
    <property type="protein sequence ID" value="ES5_v2.g20164.t1"/>
    <property type="gene ID" value="ES5_v2.g20164"/>
</dbReference>
<proteinExistence type="predicted"/>
<accession>A0AC34FRS0</accession>
<reference evidence="2" key="1">
    <citation type="submission" date="2022-11" db="UniProtKB">
        <authorList>
            <consortium name="WormBaseParasite"/>
        </authorList>
    </citation>
    <scope>IDENTIFICATION</scope>
</reference>
<dbReference type="Proteomes" id="UP000887579">
    <property type="component" value="Unplaced"/>
</dbReference>
<name>A0AC34FRS0_9BILA</name>